<reference evidence="1 2" key="1">
    <citation type="submission" date="2022-06" db="EMBL/GenBank/DDBJ databases">
        <authorList>
            <person name="Xuan X."/>
        </authorList>
    </citation>
    <scope>NUCLEOTIDE SEQUENCE [LARGE SCALE GENOMIC DNA]</scope>
    <source>
        <strain evidence="1 2">2V75</strain>
    </source>
</reference>
<dbReference type="RefSeq" id="WP_252740359.1">
    <property type="nucleotide sequence ID" value="NZ_JAMXIB010000002.1"/>
</dbReference>
<comment type="caution">
    <text evidence="1">The sequence shown here is derived from an EMBL/GenBank/DDBJ whole genome shotgun (WGS) entry which is preliminary data.</text>
</comment>
<name>A0ABT1AV91_9FLAO</name>
<organism evidence="1 2">
    <name type="scientific">Robiginitalea marina</name>
    <dbReference type="NCBI Taxonomy" id="2954105"/>
    <lineage>
        <taxon>Bacteria</taxon>
        <taxon>Pseudomonadati</taxon>
        <taxon>Bacteroidota</taxon>
        <taxon>Flavobacteriia</taxon>
        <taxon>Flavobacteriales</taxon>
        <taxon>Flavobacteriaceae</taxon>
        <taxon>Robiginitalea</taxon>
    </lineage>
</organism>
<gene>
    <name evidence="1" type="ORF">NG653_03900</name>
</gene>
<keyword evidence="2" id="KW-1185">Reference proteome</keyword>
<proteinExistence type="predicted"/>
<sequence length="166" mass="19250">METLLHRWLFWLRAKSRHGIHSPFVYRFLDEGLYSRDLRQFPPDQRLLLAAADHFGPVCIGAAPPDHPLASWLEKQRPGLSRGQAPFDLFIFESPEQGLAEALGRAGQWHNDSVVFVGKLRMHGGSHKKWLEATRLPQVNVVLETYDCGLLFFRRQQARQHFRIRN</sequence>
<dbReference type="EMBL" id="JAMXIB010000002">
    <property type="protein sequence ID" value="MCO5723985.1"/>
    <property type="molecule type" value="Genomic_DNA"/>
</dbReference>
<protein>
    <submittedName>
        <fullName evidence="1">Uncharacterized protein</fullName>
    </submittedName>
</protein>
<dbReference type="Proteomes" id="UP001206312">
    <property type="component" value="Unassembled WGS sequence"/>
</dbReference>
<evidence type="ECO:0000313" key="1">
    <source>
        <dbReference type="EMBL" id="MCO5723985.1"/>
    </source>
</evidence>
<accession>A0ABT1AV91</accession>
<evidence type="ECO:0000313" key="2">
    <source>
        <dbReference type="Proteomes" id="UP001206312"/>
    </source>
</evidence>